<dbReference type="KEGG" id="pmad:BAY61_08465"/>
<name>A0A222VM61_9PSEU</name>
<evidence type="ECO:0000313" key="2">
    <source>
        <dbReference type="Proteomes" id="UP000199494"/>
    </source>
</evidence>
<dbReference type="EMBL" id="FMZE01000001">
    <property type="protein sequence ID" value="SDC01137.1"/>
    <property type="molecule type" value="Genomic_DNA"/>
</dbReference>
<proteinExistence type="predicted"/>
<dbReference type="AlphaFoldDB" id="A0A222VM61"/>
<reference evidence="1 2" key="1">
    <citation type="submission" date="2016-10" db="EMBL/GenBank/DDBJ databases">
        <authorList>
            <person name="de Groot N.N."/>
        </authorList>
    </citation>
    <scope>NUCLEOTIDE SEQUENCE [LARGE SCALE GENOMIC DNA]</scope>
    <source>
        <strain evidence="1 2">CGMCC 4.5506</strain>
    </source>
</reference>
<gene>
    <name evidence="1" type="ORF">SAMN05421630_10151</name>
</gene>
<protein>
    <submittedName>
        <fullName evidence="1">Peptidase inhibitor family I36</fullName>
    </submittedName>
</protein>
<dbReference type="Pfam" id="PF03995">
    <property type="entry name" value="Inhibitor_I36"/>
    <property type="match status" value="1"/>
</dbReference>
<keyword evidence="2" id="KW-1185">Reference proteome</keyword>
<dbReference type="OrthoDB" id="5196292at2"/>
<dbReference type="STRING" id="530584.SAMN05421630_10151"/>
<dbReference type="Proteomes" id="UP000199494">
    <property type="component" value="Unassembled WGS sequence"/>
</dbReference>
<evidence type="ECO:0000313" key="1">
    <source>
        <dbReference type="EMBL" id="SDC01137.1"/>
    </source>
</evidence>
<accession>A0A222VM61</accession>
<dbReference type="RefSeq" id="WP_091794736.1">
    <property type="nucleotide sequence ID" value="NZ_CP016353.1"/>
</dbReference>
<sequence>MARFFSHSRSRALRAATLTALAFLGGAGSTHASTPSARTPPPEFACAQGEFCGWSGEFYGGRLARLDLRNTNPEECVTLPKELEAHSFANRIDRHVTVYQDSACATEGDFTTYPGPGTFVPQAPFVVRAVQIWD</sequence>
<organism evidence="1 2">
    <name type="scientific">Prauserella marina</name>
    <dbReference type="NCBI Taxonomy" id="530584"/>
    <lineage>
        <taxon>Bacteria</taxon>
        <taxon>Bacillati</taxon>
        <taxon>Actinomycetota</taxon>
        <taxon>Actinomycetes</taxon>
        <taxon>Pseudonocardiales</taxon>
        <taxon>Pseudonocardiaceae</taxon>
        <taxon>Prauserella</taxon>
    </lineage>
</organism>